<gene>
    <name evidence="8" type="ORF">SCWH03_11670</name>
</gene>
<keyword evidence="9" id="KW-1185">Reference proteome</keyword>
<feature type="domain" description="Plastocyanin-like" evidence="6">
    <location>
        <begin position="481"/>
        <end position="594"/>
    </location>
</feature>
<dbReference type="CDD" id="cd13870">
    <property type="entry name" value="CuRO_2_CopA_like_1"/>
    <property type="match status" value="1"/>
</dbReference>
<feature type="domain" description="Plastocyanin-like" evidence="7">
    <location>
        <begin position="83"/>
        <end position="193"/>
    </location>
</feature>
<dbReference type="PANTHER" id="PTHR11709">
    <property type="entry name" value="MULTI-COPPER OXIDASE"/>
    <property type="match status" value="1"/>
</dbReference>
<feature type="domain" description="Plastocyanin-like" evidence="5">
    <location>
        <begin position="343"/>
        <end position="444"/>
    </location>
</feature>
<dbReference type="InterPro" id="IPR008972">
    <property type="entry name" value="Cupredoxin"/>
</dbReference>
<name>A0A6A0ARP7_9ACTN</name>
<feature type="region of interest" description="Disordered" evidence="4">
    <location>
        <begin position="229"/>
        <end position="322"/>
    </location>
</feature>
<evidence type="ECO:0000256" key="1">
    <source>
        <dbReference type="ARBA" id="ARBA00022723"/>
    </source>
</evidence>
<evidence type="ECO:0000256" key="4">
    <source>
        <dbReference type="SAM" id="MobiDB-lite"/>
    </source>
</evidence>
<comment type="caution">
    <text evidence="8">The sequence shown here is derived from an EMBL/GenBank/DDBJ whole genome shotgun (WGS) entry which is preliminary data.</text>
</comment>
<sequence>MSSQEHTRQTSPTRRAVLGAGIAAAGSGLLAACSGGGSDARGRGAAGAPAEVSASADGRKVGGPAAVGSVGPLRALAYTATPGTVDIGRGRTFRTWTYDGRLPGKEVRINEGDTLELTLSNHLPAPTTVHWHGIAIENRMDGVPGVTQPAIKAGGTFAYRFTVPHAGTHWFHPHYGVQIDRGMYAPLIVEDPKEPLVYDHEWIIVLDDWIDGVDGSTPDDVLAQLLKGKPAMGHGNAHDRGHGGGDEERDRDRGPDQRNAEDGHGEEDGNGNGDGGDGGRDARPSSRPSGGVDAGHGPAGPQEPDAGGGSPGPAGGRGPRRLMTDATSKLLGGHAGDVAYPYYLVNGRTADHPTEFKAKPGDRIRLRIINAGAETAFRVALGGHEMTVVHSDGFPVHPYKTDALLLGMAERYDVLVTAKDGVFPFTALAEGKRGSAMAVLRTGGGPTPKPSTRPSELDRRVLQSSAHLRPTESVALDRRRPDRLLRFTLTGGMKRYDWAFDRKPYDPETLHRIEYGERVRLVVVNATDMWHPMHLHGHTFALAGIDSLGARKDTAILLPHRKLVADFDADNPGLWMFHCHNIYHSETGMMTTLAYER</sequence>
<dbReference type="InterPro" id="IPR001117">
    <property type="entry name" value="Cu-oxidase_2nd"/>
</dbReference>
<evidence type="ECO:0000259" key="7">
    <source>
        <dbReference type="Pfam" id="PF07732"/>
    </source>
</evidence>
<dbReference type="CDD" id="cd13861">
    <property type="entry name" value="CuRO_1_CumA_like"/>
    <property type="match status" value="1"/>
</dbReference>
<dbReference type="InterPro" id="IPR011706">
    <property type="entry name" value="Cu-oxidase_C"/>
</dbReference>
<dbReference type="InterPro" id="IPR045087">
    <property type="entry name" value="Cu-oxidase_fam"/>
</dbReference>
<dbReference type="SUPFAM" id="SSF49503">
    <property type="entry name" value="Cupredoxins"/>
    <property type="match status" value="3"/>
</dbReference>
<protein>
    <submittedName>
        <fullName evidence="8">Multicopper oxidase family protein</fullName>
    </submittedName>
</protein>
<dbReference type="InterPro" id="IPR006311">
    <property type="entry name" value="TAT_signal"/>
</dbReference>
<dbReference type="CDD" id="cd13896">
    <property type="entry name" value="CuRO_3_CopA"/>
    <property type="match status" value="1"/>
</dbReference>
<dbReference type="RefSeq" id="WP_173262765.1">
    <property type="nucleotide sequence ID" value="NZ_BLLG01000003.1"/>
</dbReference>
<dbReference type="Pfam" id="PF07731">
    <property type="entry name" value="Cu-oxidase_2"/>
    <property type="match status" value="1"/>
</dbReference>
<reference evidence="8 9" key="1">
    <citation type="submission" date="2020-02" db="EMBL/GenBank/DDBJ databases">
        <title>Whole Genome Shotgun Sequence of Streptomyces sp. strain CWH03.</title>
        <authorList>
            <person name="Dohra H."/>
            <person name="Kodani S."/>
            <person name="Yamamura H."/>
        </authorList>
    </citation>
    <scope>NUCLEOTIDE SEQUENCE [LARGE SCALE GENOMIC DNA]</scope>
    <source>
        <strain evidence="8 9">CWH03</strain>
    </source>
</reference>
<dbReference type="InterPro" id="IPR034279">
    <property type="entry name" value="CuRO_3_CopA"/>
</dbReference>
<evidence type="ECO:0000256" key="2">
    <source>
        <dbReference type="ARBA" id="ARBA00023002"/>
    </source>
</evidence>
<dbReference type="EMBL" id="BLLG01000003">
    <property type="protein sequence ID" value="GFH34953.1"/>
    <property type="molecule type" value="Genomic_DNA"/>
</dbReference>
<evidence type="ECO:0000313" key="8">
    <source>
        <dbReference type="EMBL" id="GFH34953.1"/>
    </source>
</evidence>
<dbReference type="InterPro" id="IPR002355">
    <property type="entry name" value="Cu_oxidase_Cu_BS"/>
</dbReference>
<evidence type="ECO:0000313" key="9">
    <source>
        <dbReference type="Proteomes" id="UP000484988"/>
    </source>
</evidence>
<feature type="compositionally biased region" description="Gly residues" evidence="4">
    <location>
        <begin position="306"/>
        <end position="317"/>
    </location>
</feature>
<feature type="compositionally biased region" description="Basic and acidic residues" evidence="4">
    <location>
        <begin position="236"/>
        <end position="267"/>
    </location>
</feature>
<keyword evidence="2" id="KW-0560">Oxidoreductase</keyword>
<evidence type="ECO:0000256" key="3">
    <source>
        <dbReference type="ARBA" id="ARBA00023008"/>
    </source>
</evidence>
<keyword evidence="3" id="KW-0186">Copper</keyword>
<keyword evidence="1" id="KW-0479">Metal-binding</keyword>
<dbReference type="Pfam" id="PF07732">
    <property type="entry name" value="Cu-oxidase_3"/>
    <property type="match status" value="1"/>
</dbReference>
<evidence type="ECO:0000259" key="6">
    <source>
        <dbReference type="Pfam" id="PF07731"/>
    </source>
</evidence>
<organism evidence="8 9">
    <name type="scientific">Streptomyces pacificus</name>
    <dbReference type="NCBI Taxonomy" id="2705029"/>
    <lineage>
        <taxon>Bacteria</taxon>
        <taxon>Bacillati</taxon>
        <taxon>Actinomycetota</taxon>
        <taxon>Actinomycetes</taxon>
        <taxon>Kitasatosporales</taxon>
        <taxon>Streptomycetaceae</taxon>
        <taxon>Streptomyces</taxon>
    </lineage>
</organism>
<dbReference type="PROSITE" id="PS00080">
    <property type="entry name" value="MULTICOPPER_OXIDASE2"/>
    <property type="match status" value="1"/>
</dbReference>
<dbReference type="Pfam" id="PF00394">
    <property type="entry name" value="Cu-oxidase"/>
    <property type="match status" value="1"/>
</dbReference>
<dbReference type="InterPro" id="IPR011707">
    <property type="entry name" value="Cu-oxidase-like_N"/>
</dbReference>
<dbReference type="Proteomes" id="UP000484988">
    <property type="component" value="Unassembled WGS sequence"/>
</dbReference>
<dbReference type="GO" id="GO:0016491">
    <property type="term" value="F:oxidoreductase activity"/>
    <property type="evidence" value="ECO:0007669"/>
    <property type="project" value="UniProtKB-KW"/>
</dbReference>
<proteinExistence type="predicted"/>
<dbReference type="Gene3D" id="2.60.40.420">
    <property type="entry name" value="Cupredoxins - blue copper proteins"/>
    <property type="match status" value="3"/>
</dbReference>
<dbReference type="GO" id="GO:0005507">
    <property type="term" value="F:copper ion binding"/>
    <property type="evidence" value="ECO:0007669"/>
    <property type="project" value="InterPro"/>
</dbReference>
<accession>A0A6A0ARP7</accession>
<dbReference type="PROSITE" id="PS51318">
    <property type="entry name" value="TAT"/>
    <property type="match status" value="1"/>
</dbReference>
<evidence type="ECO:0000259" key="5">
    <source>
        <dbReference type="Pfam" id="PF00394"/>
    </source>
</evidence>
<dbReference type="PANTHER" id="PTHR11709:SF394">
    <property type="entry name" value="FI03373P-RELATED"/>
    <property type="match status" value="1"/>
</dbReference>
<dbReference type="AlphaFoldDB" id="A0A6A0ARP7"/>